<evidence type="ECO:0000313" key="1">
    <source>
        <dbReference type="EMBL" id="KAL2868091.1"/>
    </source>
</evidence>
<comment type="caution">
    <text evidence="1">The sequence shown here is derived from an EMBL/GenBank/DDBJ whole genome shotgun (WGS) entry which is preliminary data.</text>
</comment>
<protein>
    <recommendedName>
        <fullName evidence="3">Translocation protein sec72</fullName>
    </recommendedName>
</protein>
<dbReference type="Proteomes" id="UP001610432">
    <property type="component" value="Unassembled WGS sequence"/>
</dbReference>
<evidence type="ECO:0000313" key="2">
    <source>
        <dbReference type="Proteomes" id="UP001610432"/>
    </source>
</evidence>
<keyword evidence="2" id="KW-1185">Reference proteome</keyword>
<name>A0ABR4LUD6_9EURO</name>
<dbReference type="EMBL" id="JBFXLQ010000015">
    <property type="protein sequence ID" value="KAL2868091.1"/>
    <property type="molecule type" value="Genomic_DNA"/>
</dbReference>
<evidence type="ECO:0008006" key="3">
    <source>
        <dbReference type="Google" id="ProtNLM"/>
    </source>
</evidence>
<dbReference type="InterPro" id="IPR011990">
    <property type="entry name" value="TPR-like_helical_dom_sf"/>
</dbReference>
<proteinExistence type="predicted"/>
<dbReference type="RefSeq" id="XP_070887070.1">
    <property type="nucleotide sequence ID" value="XM_071035221.1"/>
</dbReference>
<reference evidence="1 2" key="1">
    <citation type="submission" date="2024-07" db="EMBL/GenBank/DDBJ databases">
        <title>Section-level genome sequencing and comparative genomics of Aspergillus sections Usti and Cavernicolus.</title>
        <authorList>
            <consortium name="Lawrence Berkeley National Laboratory"/>
            <person name="Nybo J.L."/>
            <person name="Vesth T.C."/>
            <person name="Theobald S."/>
            <person name="Frisvad J.C."/>
            <person name="Larsen T.O."/>
            <person name="Kjaerboelling I."/>
            <person name="Rothschild-Mancinelli K."/>
            <person name="Lyhne E.K."/>
            <person name="Kogle M.E."/>
            <person name="Barry K."/>
            <person name="Clum A."/>
            <person name="Na H."/>
            <person name="Ledsgaard L."/>
            <person name="Lin J."/>
            <person name="Lipzen A."/>
            <person name="Kuo A."/>
            <person name="Riley R."/>
            <person name="Mondo S."/>
            <person name="Labutti K."/>
            <person name="Haridas S."/>
            <person name="Pangalinan J."/>
            <person name="Salamov A.A."/>
            <person name="Simmons B.A."/>
            <person name="Magnuson J.K."/>
            <person name="Chen J."/>
            <person name="Drula E."/>
            <person name="Henrissat B."/>
            <person name="Wiebenga A."/>
            <person name="Lubbers R.J."/>
            <person name="Gomes A.C."/>
            <person name="Macurrencykelacurrency M.R."/>
            <person name="Stajich J."/>
            <person name="Grigoriev I.V."/>
            <person name="Mortensen U.H."/>
            <person name="De Vries R.P."/>
            <person name="Baker S.E."/>
            <person name="Andersen M.R."/>
        </authorList>
    </citation>
    <scope>NUCLEOTIDE SEQUENCE [LARGE SCALE GENOMIC DNA]</scope>
    <source>
        <strain evidence="1 2">CBS 449.75</strain>
    </source>
</reference>
<dbReference type="PANTHER" id="PTHR46035:SF3">
    <property type="entry name" value="TRANSLOCATION PROTEIN SEC72"/>
    <property type="match status" value="1"/>
</dbReference>
<sequence>MARSVDLFTQYPLIVDPTSKAISLSTNTTTSTSYTHSQTTALNTELTTLNTLHRNLLSLETPGGIPPPPLPINPKRTAQITKLKDTANTAFRKNNHAEAVRLYTFALDMALSRPGWEPVSLARDELAALYANRAQAYMSQREWAEGLVDARASVEAKPMGNAKAWWRGGQCLVEMGRWEEAKAFVGRGIEIEGKESEGGKELVQLMGEVEEGLKRAAQATASSS</sequence>
<dbReference type="GeneID" id="98150293"/>
<accession>A0ABR4LUD6</accession>
<organism evidence="1 2">
    <name type="scientific">Aspergillus lucknowensis</name>
    <dbReference type="NCBI Taxonomy" id="176173"/>
    <lineage>
        <taxon>Eukaryota</taxon>
        <taxon>Fungi</taxon>
        <taxon>Dikarya</taxon>
        <taxon>Ascomycota</taxon>
        <taxon>Pezizomycotina</taxon>
        <taxon>Eurotiomycetes</taxon>
        <taxon>Eurotiomycetidae</taxon>
        <taxon>Eurotiales</taxon>
        <taxon>Aspergillaceae</taxon>
        <taxon>Aspergillus</taxon>
        <taxon>Aspergillus subgen. Nidulantes</taxon>
    </lineage>
</organism>
<dbReference type="Gene3D" id="1.25.40.10">
    <property type="entry name" value="Tetratricopeptide repeat domain"/>
    <property type="match status" value="1"/>
</dbReference>
<dbReference type="SUPFAM" id="SSF48452">
    <property type="entry name" value="TPR-like"/>
    <property type="match status" value="1"/>
</dbReference>
<gene>
    <name evidence="1" type="ORF">BJX67DRAFT_60689</name>
</gene>
<dbReference type="PANTHER" id="PTHR46035">
    <property type="entry name" value="TETRATRICOPEPTIDE REPEAT PROTEIN 4"/>
    <property type="match status" value="1"/>
</dbReference>